<keyword evidence="1 4" id="KW-0147">Chitin-binding</keyword>
<dbReference type="InterPro" id="IPR036861">
    <property type="entry name" value="Endochitinase-like_sf"/>
</dbReference>
<feature type="disulfide bond" evidence="4">
    <location>
        <begin position="307"/>
        <end position="322"/>
    </location>
</feature>
<accession>G9M5T0</accession>
<dbReference type="PANTHER" id="PTHR47849">
    <property type="entry name" value="CHITIN-BINDING LECTIN 1"/>
    <property type="match status" value="1"/>
</dbReference>
<proteinExistence type="predicted"/>
<dbReference type="PROSITE" id="PS50941">
    <property type="entry name" value="CHIT_BIND_I_2"/>
    <property type="match status" value="4"/>
</dbReference>
<feature type="region of interest" description="Disordered" evidence="5">
    <location>
        <begin position="87"/>
        <end position="188"/>
    </location>
</feature>
<feature type="disulfide bond" evidence="4">
    <location>
        <begin position="209"/>
        <end position="223"/>
    </location>
</feature>
<evidence type="ECO:0000256" key="5">
    <source>
        <dbReference type="SAM" id="MobiDB-lite"/>
    </source>
</evidence>
<evidence type="ECO:0000256" key="6">
    <source>
        <dbReference type="SAM" id="SignalP"/>
    </source>
</evidence>
<evidence type="ECO:0000256" key="2">
    <source>
        <dbReference type="ARBA" id="ARBA00022729"/>
    </source>
</evidence>
<feature type="disulfide bond" evidence="4">
    <location>
        <begin position="195"/>
        <end position="210"/>
    </location>
</feature>
<feature type="disulfide bond" evidence="4">
    <location>
        <begin position="260"/>
        <end position="272"/>
    </location>
</feature>
<reference evidence="8" key="1">
    <citation type="submission" date="2010-11" db="EMBL/GenBank/DDBJ databases">
        <title>structure of the tomato lectin gene.</title>
        <authorList>
            <person name="Kouzai Y."/>
            <person name="Sonoda M."/>
            <person name="Ando A."/>
            <person name="Saito A."/>
        </authorList>
    </citation>
    <scope>NUCLEOTIDE SEQUENCE</scope>
</reference>
<evidence type="ECO:0000256" key="4">
    <source>
        <dbReference type="PROSITE-ProRule" id="PRU00261"/>
    </source>
</evidence>
<feature type="domain" description="Chitin-binding type-1" evidence="7">
    <location>
        <begin position="304"/>
        <end position="346"/>
    </location>
</feature>
<keyword evidence="3 4" id="KW-1015">Disulfide bond</keyword>
<dbReference type="PRINTS" id="PR01217">
    <property type="entry name" value="PRICHEXTENSN"/>
</dbReference>
<feature type="disulfide bond" evidence="4">
    <location>
        <begin position="69"/>
        <end position="83"/>
    </location>
</feature>
<evidence type="ECO:0000256" key="3">
    <source>
        <dbReference type="ARBA" id="ARBA00023157"/>
    </source>
</evidence>
<dbReference type="PANTHER" id="PTHR47849:SF6">
    <property type="entry name" value="CHITIN-BINDING LECTIN 1"/>
    <property type="match status" value="1"/>
</dbReference>
<dbReference type="EMBL" id="AB598780">
    <property type="protein sequence ID" value="BAL27684.1"/>
    <property type="molecule type" value="Genomic_DNA"/>
</dbReference>
<evidence type="ECO:0000256" key="1">
    <source>
        <dbReference type="ARBA" id="ARBA00022669"/>
    </source>
</evidence>
<name>G9M5T0_SOLLC</name>
<sequence length="365" mass="37770">MKETLIISVLCVVTLQYLFLVSADRLSLPHNETFGMPLSSPPPHEPSPPPPYPRCGMGGGDGKCKSNACCSIWSWCGTTESFCAPQNCQSQCPHTPSPPPPSPPPPSPSPPPPSPPPPSPSPPPPTPSPPPPAPSPPPPSPPPPSPSPPPPSPPPPSPSPPPPTPSPPPPSPSPQPPTPSPPPPAPSPPPPYPRCGMGGGGGKCKSNECCSIWSWCGTTESYCAPQNCQSQCPHTPSPSPPPTPPPPYPRCGMGGGGGKCKSNECCSIWSWCGTTESYCAPQNCQSQCPHTPSPSPPPTPPPPYPRCGMGGGGGKCKSNECCSIWSWCGTTESYCAPQNCQSQCKKNIISSVMNPMNVTYGIESF</sequence>
<dbReference type="InterPro" id="IPR001002">
    <property type="entry name" value="Chitin-bd_1"/>
</dbReference>
<feature type="disulfide bond" evidence="4">
    <location>
        <begin position="321"/>
        <end position="335"/>
    </location>
</feature>
<dbReference type="Gene3D" id="3.30.60.10">
    <property type="entry name" value="Endochitinase-like"/>
    <property type="match status" value="4"/>
</dbReference>
<dbReference type="GO" id="GO:0008061">
    <property type="term" value="F:chitin binding"/>
    <property type="evidence" value="ECO:0007669"/>
    <property type="project" value="UniProtKB-UniRule"/>
</dbReference>
<protein>
    <submittedName>
        <fullName evidence="8">Lectin</fullName>
    </submittedName>
</protein>
<feature type="disulfide bond" evidence="4">
    <location>
        <begin position="284"/>
        <end position="288"/>
    </location>
</feature>
<feature type="domain" description="Chitin-binding type-1" evidence="7">
    <location>
        <begin position="248"/>
        <end position="290"/>
    </location>
</feature>
<feature type="disulfide bond" evidence="4">
    <location>
        <begin position="64"/>
        <end position="76"/>
    </location>
</feature>
<feature type="disulfide bond" evidence="4">
    <location>
        <begin position="316"/>
        <end position="328"/>
    </location>
</feature>
<feature type="disulfide bond" evidence="4">
    <location>
        <begin position="228"/>
        <end position="232"/>
    </location>
</feature>
<feature type="disulfide bond" evidence="4">
    <location>
        <begin position="204"/>
        <end position="216"/>
    </location>
</feature>
<feature type="disulfide bond" evidence="4">
    <location>
        <begin position="55"/>
        <end position="70"/>
    </location>
</feature>
<feature type="chain" id="PRO_5003523702" evidence="6">
    <location>
        <begin position="24"/>
        <end position="365"/>
    </location>
</feature>
<feature type="domain" description="Chitin-binding type-1" evidence="7">
    <location>
        <begin position="52"/>
        <end position="94"/>
    </location>
</feature>
<dbReference type="SMR" id="G9M5T0"/>
<feature type="domain" description="Chitin-binding type-1" evidence="7">
    <location>
        <begin position="192"/>
        <end position="234"/>
    </location>
</feature>
<dbReference type="AlphaFoldDB" id="G9M5T0"/>
<feature type="disulfide bond" evidence="4">
    <location>
        <begin position="88"/>
        <end position="92"/>
    </location>
</feature>
<feature type="disulfide bond" evidence="4">
    <location>
        <begin position="340"/>
        <end position="344"/>
    </location>
</feature>
<feature type="compositionally biased region" description="Pro residues" evidence="5">
    <location>
        <begin position="95"/>
        <end position="188"/>
    </location>
</feature>
<organism evidence="8">
    <name type="scientific">Solanum lycopersicum</name>
    <name type="common">Tomato</name>
    <name type="synonym">Lycopersicon esculentum</name>
    <dbReference type="NCBI Taxonomy" id="4081"/>
    <lineage>
        <taxon>Eukaryota</taxon>
        <taxon>Viridiplantae</taxon>
        <taxon>Streptophyta</taxon>
        <taxon>Embryophyta</taxon>
        <taxon>Tracheophyta</taxon>
        <taxon>Spermatophyta</taxon>
        <taxon>Magnoliopsida</taxon>
        <taxon>eudicotyledons</taxon>
        <taxon>Gunneridae</taxon>
        <taxon>Pentapetalae</taxon>
        <taxon>asterids</taxon>
        <taxon>lamiids</taxon>
        <taxon>Solanales</taxon>
        <taxon>Solanaceae</taxon>
        <taxon>Solanoideae</taxon>
        <taxon>Solaneae</taxon>
        <taxon>Solanum</taxon>
        <taxon>Solanum subgen. Lycopersicon</taxon>
    </lineage>
</organism>
<gene>
    <name evidence="8" type="primary">LTL</name>
</gene>
<dbReference type="SMART" id="SM00270">
    <property type="entry name" value="ChtBD1"/>
    <property type="match status" value="4"/>
</dbReference>
<evidence type="ECO:0000259" key="7">
    <source>
        <dbReference type="PROSITE" id="PS50941"/>
    </source>
</evidence>
<dbReference type="SUPFAM" id="SSF57016">
    <property type="entry name" value="Plant lectins/antimicrobial peptides"/>
    <property type="match status" value="4"/>
</dbReference>
<feature type="disulfide bond" evidence="4">
    <location>
        <begin position="265"/>
        <end position="279"/>
    </location>
</feature>
<feature type="disulfide bond" evidence="4">
    <location>
        <begin position="251"/>
        <end position="266"/>
    </location>
</feature>
<evidence type="ECO:0000313" key="8">
    <source>
        <dbReference type="EMBL" id="BAL27684.1"/>
    </source>
</evidence>
<dbReference type="Pfam" id="PF00187">
    <property type="entry name" value="Chitin_bind_1"/>
    <property type="match status" value="4"/>
</dbReference>
<feature type="signal peptide" evidence="6">
    <location>
        <begin position="1"/>
        <end position="23"/>
    </location>
</feature>
<dbReference type="CDD" id="cd00035">
    <property type="entry name" value="ChtBD1"/>
    <property type="match status" value="1"/>
</dbReference>
<keyword evidence="2 6" id="KW-0732">Signal</keyword>